<dbReference type="SUPFAM" id="SSF52540">
    <property type="entry name" value="P-loop containing nucleoside triphosphate hydrolases"/>
    <property type="match status" value="1"/>
</dbReference>
<dbReference type="InterPro" id="IPR005225">
    <property type="entry name" value="Small_GTP-bd"/>
</dbReference>
<keyword evidence="4" id="KW-0690">Ribosome biogenesis</keyword>
<comment type="subunit">
    <text evidence="4">Monomer.</text>
</comment>
<dbReference type="HOGENOM" id="CLU_017016_4_0_9"/>
<comment type="caution">
    <text evidence="4">Lacks conserved residue(s) required for the propagation of feature annotation.</text>
</comment>
<evidence type="ECO:0000256" key="4">
    <source>
        <dbReference type="HAMAP-Rule" id="MF_00849"/>
    </source>
</evidence>
<dbReference type="KEGG" id="afl:Aflv_1881"/>
<dbReference type="InterPro" id="IPR048876">
    <property type="entry name" value="BipA_C"/>
</dbReference>
<dbReference type="InterPro" id="IPR031157">
    <property type="entry name" value="G_TR_CS"/>
</dbReference>
<dbReference type="SUPFAM" id="SSF54980">
    <property type="entry name" value="EF-G C-terminal domain-like"/>
    <property type="match status" value="2"/>
</dbReference>
<dbReference type="AlphaFoldDB" id="B7GGN3"/>
<feature type="domain" description="Tr-type G" evidence="5">
    <location>
        <begin position="1"/>
        <end position="174"/>
    </location>
</feature>
<dbReference type="FunFam" id="3.30.70.870:FF:000003">
    <property type="entry name" value="GTP-binding protein TypA"/>
    <property type="match status" value="1"/>
</dbReference>
<dbReference type="InterPro" id="IPR027417">
    <property type="entry name" value="P-loop_NTPase"/>
</dbReference>
<dbReference type="Gene3D" id="3.40.50.300">
    <property type="entry name" value="P-loop containing nucleotide triphosphate hydrolases"/>
    <property type="match status" value="1"/>
</dbReference>
<evidence type="ECO:0000313" key="6">
    <source>
        <dbReference type="EMBL" id="ACJ34242.1"/>
    </source>
</evidence>
<keyword evidence="2 4" id="KW-0342">GTP-binding</keyword>
<dbReference type="PANTHER" id="PTHR42908">
    <property type="entry name" value="TRANSLATION ELONGATION FACTOR-RELATED"/>
    <property type="match status" value="1"/>
</dbReference>
<dbReference type="Gene3D" id="2.40.30.10">
    <property type="entry name" value="Translation factors"/>
    <property type="match status" value="1"/>
</dbReference>
<keyword evidence="4" id="KW-0699">rRNA-binding</keyword>
<dbReference type="GO" id="GO:0000027">
    <property type="term" value="P:ribosomal large subunit assembly"/>
    <property type="evidence" value="ECO:0007669"/>
    <property type="project" value="UniProtKB-UniRule"/>
</dbReference>
<organism evidence="6 7">
    <name type="scientific">Anoxybacillus flavithermus (strain DSM 21510 / WK1)</name>
    <dbReference type="NCBI Taxonomy" id="491915"/>
    <lineage>
        <taxon>Bacteria</taxon>
        <taxon>Bacillati</taxon>
        <taxon>Bacillota</taxon>
        <taxon>Bacilli</taxon>
        <taxon>Bacillales</taxon>
        <taxon>Anoxybacillaceae</taxon>
        <taxon>Anoxybacillus</taxon>
    </lineage>
</organism>
<dbReference type="InterPro" id="IPR006298">
    <property type="entry name" value="BipA"/>
</dbReference>
<dbReference type="InterPro" id="IPR047042">
    <property type="entry name" value="BipA_II"/>
</dbReference>
<dbReference type="FunFam" id="2.40.30.10:FF:000016">
    <property type="entry name" value="GTP-binding protein TypA"/>
    <property type="match status" value="1"/>
</dbReference>
<dbReference type="GO" id="GO:0019843">
    <property type="term" value="F:rRNA binding"/>
    <property type="evidence" value="ECO:0007669"/>
    <property type="project" value="UniProtKB-KW"/>
</dbReference>
<dbReference type="GO" id="GO:0009409">
    <property type="term" value="P:response to cold"/>
    <property type="evidence" value="ECO:0007669"/>
    <property type="project" value="UniProtKB-ARBA"/>
</dbReference>
<dbReference type="CDD" id="cd01891">
    <property type="entry name" value="TypA_BipA"/>
    <property type="match status" value="1"/>
</dbReference>
<dbReference type="EMBL" id="CP000922">
    <property type="protein sequence ID" value="ACJ34242.1"/>
    <property type="molecule type" value="Genomic_DNA"/>
</dbReference>
<protein>
    <recommendedName>
        <fullName evidence="4">Large ribosomal subunit assembly factor BipA</fullName>
        <ecNumber evidence="4">3.6.5.-</ecNumber>
    </recommendedName>
    <alternativeName>
        <fullName evidence="4">GTP-binding protein BipA</fullName>
    </alternativeName>
</protein>
<dbReference type="GO" id="GO:0005525">
    <property type="term" value="F:GTP binding"/>
    <property type="evidence" value="ECO:0007669"/>
    <property type="project" value="UniProtKB-UniRule"/>
</dbReference>
<dbReference type="GO" id="GO:0010467">
    <property type="term" value="P:gene expression"/>
    <property type="evidence" value="ECO:0007669"/>
    <property type="project" value="UniProtKB-ARBA"/>
</dbReference>
<dbReference type="EC" id="3.6.5.-" evidence="4"/>
<dbReference type="InterPro" id="IPR035651">
    <property type="entry name" value="BipA_V"/>
</dbReference>
<dbReference type="GO" id="GO:0003924">
    <property type="term" value="F:GTPase activity"/>
    <property type="evidence" value="ECO:0007669"/>
    <property type="project" value="UniProtKB-UniRule"/>
</dbReference>
<reference evidence="6 7" key="1">
    <citation type="journal article" date="2008" name="Genome Biol.">
        <title>Encapsulated in silica: genome, proteome and physiology of the thermophilic bacterium Anoxybacillus flavithermus WK1.</title>
        <authorList>
            <person name="Saw J.H."/>
            <person name="Mountain B.W."/>
            <person name="Feng L."/>
            <person name="Omelchenko M.V."/>
            <person name="Hou S."/>
            <person name="Saito J.A."/>
            <person name="Stott M.B."/>
            <person name="Li D."/>
            <person name="Zhao G."/>
            <person name="Wu J."/>
            <person name="Galperin M.Y."/>
            <person name="Koonin E.V."/>
            <person name="Makarova K.S."/>
            <person name="Wolf Y.I."/>
            <person name="Rigden D.J."/>
            <person name="Dunfield P.F."/>
            <person name="Wang L."/>
            <person name="Alam M."/>
        </authorList>
    </citation>
    <scope>NUCLEOTIDE SEQUENCE [LARGE SCALE GENOMIC DNA]</scope>
    <source>
        <strain evidence="7">DSM 21510 / WK1</strain>
    </source>
</reference>
<dbReference type="SMART" id="SM00838">
    <property type="entry name" value="EFG_C"/>
    <property type="match status" value="1"/>
</dbReference>
<dbReference type="Pfam" id="PF14492">
    <property type="entry name" value="EFG_III"/>
    <property type="match status" value="1"/>
</dbReference>
<dbReference type="InterPro" id="IPR042116">
    <property type="entry name" value="TypA/BipA_C"/>
</dbReference>
<keyword evidence="1 4" id="KW-0547">Nucleotide-binding</keyword>
<keyword evidence="4" id="KW-0963">Cytoplasm</keyword>
<dbReference type="InterPro" id="IPR047041">
    <property type="entry name" value="BipA_GTP-bd_dom"/>
</dbReference>
<dbReference type="InterPro" id="IPR035647">
    <property type="entry name" value="EFG_III/V"/>
</dbReference>
<dbReference type="FunFam" id="2.40.50.250:FF:000001">
    <property type="entry name" value="GTP-binding protein TypA"/>
    <property type="match status" value="1"/>
</dbReference>
<evidence type="ECO:0000259" key="5">
    <source>
        <dbReference type="PROSITE" id="PS51722"/>
    </source>
</evidence>
<dbReference type="GO" id="GO:1990904">
    <property type="term" value="C:ribonucleoprotein complex"/>
    <property type="evidence" value="ECO:0007669"/>
    <property type="project" value="TreeGrafter"/>
</dbReference>
<keyword evidence="4" id="KW-0820">tRNA-binding</keyword>
<keyword evidence="4" id="KW-0378">Hydrolase</keyword>
<dbReference type="Gene3D" id="2.40.50.250">
    <property type="entry name" value="bipa protein"/>
    <property type="match status" value="1"/>
</dbReference>
<gene>
    <name evidence="4 6" type="primary">bipA</name>
    <name evidence="6" type="ordered locus">Aflv_1881</name>
</gene>
<comment type="function">
    <text evidence="4">A 50S ribosomal subunit assembly protein with GTPase activity, required for 50S subunit assembly at low temperatures, may also play a role in translation. Binds GTP and analogs. Binds the 70S ribosome between the 30S and 50S subunits, in a similar position as ribosome-bound EF-G; it contacts a number of ribosomal proteins, both rRNAs and the A-site tRNA.</text>
</comment>
<dbReference type="Pfam" id="PF00679">
    <property type="entry name" value="EFG_C"/>
    <property type="match status" value="1"/>
</dbReference>
<dbReference type="CDD" id="cd03710">
    <property type="entry name" value="BipA_TypA_C"/>
    <property type="match status" value="1"/>
</dbReference>
<dbReference type="STRING" id="491915.Aflv_1881"/>
<dbReference type="NCBIfam" id="TIGR01394">
    <property type="entry name" value="TypA_BipA"/>
    <property type="match status" value="1"/>
</dbReference>
<dbReference type="InterPro" id="IPR041095">
    <property type="entry name" value="EFG_II"/>
</dbReference>
<name>B7GGN3_ANOFW</name>
<dbReference type="GO" id="GO:0000049">
    <property type="term" value="F:tRNA binding"/>
    <property type="evidence" value="ECO:0007669"/>
    <property type="project" value="UniProtKB-KW"/>
</dbReference>
<dbReference type="Proteomes" id="UP000000742">
    <property type="component" value="Chromosome"/>
</dbReference>
<comment type="similarity">
    <text evidence="4">Belongs to the TRAFAC class translation factor GTPase superfamily. Classic translation factor GTPase family. BipA subfamily.</text>
</comment>
<evidence type="ECO:0000313" key="7">
    <source>
        <dbReference type="Proteomes" id="UP000000742"/>
    </source>
</evidence>
<dbReference type="PANTHER" id="PTHR42908:SF8">
    <property type="entry name" value="TR-TYPE G DOMAIN-CONTAINING PROTEIN"/>
    <property type="match status" value="1"/>
</dbReference>
<dbReference type="Pfam" id="PF03144">
    <property type="entry name" value="GTP_EFTU_D2"/>
    <property type="match status" value="1"/>
</dbReference>
<dbReference type="CDD" id="cd03691">
    <property type="entry name" value="BipA_TypA_II"/>
    <property type="match status" value="1"/>
</dbReference>
<comment type="catalytic activity">
    <reaction evidence="3 4">
        <text>GTP + H2O = GDP + phosphate + H(+)</text>
        <dbReference type="Rhea" id="RHEA:19669"/>
        <dbReference type="ChEBI" id="CHEBI:15377"/>
        <dbReference type="ChEBI" id="CHEBI:15378"/>
        <dbReference type="ChEBI" id="CHEBI:37565"/>
        <dbReference type="ChEBI" id="CHEBI:43474"/>
        <dbReference type="ChEBI" id="CHEBI:58189"/>
    </reaction>
</comment>
<dbReference type="InterPro" id="IPR047043">
    <property type="entry name" value="BipA_III"/>
</dbReference>
<keyword evidence="4" id="KW-0694">RNA-binding</keyword>
<evidence type="ECO:0000256" key="3">
    <source>
        <dbReference type="ARBA" id="ARBA00048548"/>
    </source>
</evidence>
<dbReference type="InterPro" id="IPR000640">
    <property type="entry name" value="EFG_V-like"/>
</dbReference>
<dbReference type="Pfam" id="PF21018">
    <property type="entry name" value="BipA_C"/>
    <property type="match status" value="1"/>
</dbReference>
<dbReference type="InterPro" id="IPR000795">
    <property type="entry name" value="T_Tr_GTP-bd_dom"/>
</dbReference>
<dbReference type="FunFam" id="3.40.50.300:FF:000055">
    <property type="entry name" value="GTP-binding protein TypA"/>
    <property type="match status" value="1"/>
</dbReference>
<comment type="subcellular location">
    <subcellularLocation>
        <location evidence="4">Cytoplasm</location>
    </subcellularLocation>
    <text evidence="4">Binds to ribosomes.</text>
</comment>
<dbReference type="PROSITE" id="PS00301">
    <property type="entry name" value="G_TR_1"/>
    <property type="match status" value="1"/>
</dbReference>
<dbReference type="PROSITE" id="PS51722">
    <property type="entry name" value="G_TR_2"/>
    <property type="match status" value="1"/>
</dbReference>
<dbReference type="NCBIfam" id="TIGR00231">
    <property type="entry name" value="small_GTP"/>
    <property type="match status" value="1"/>
</dbReference>
<sequence>MLRQSGTFRANEQVEERALDRNDLERERGITILAKNTAIQYKGTRINILDTPGHADFGGEVERIMRLVDGVLLVVDAYEGCMPQTRFVLKKALEQNLTPIVVVNKIDREFARPHEVVDEVIDLFIELGASEDQLEFPVVYASAINGTASLDADKQDADMTALFETIIAHIPAPIDNSDEPLQFQVALLDYNDYVGRIGIGRIFRGRMQVGQQVALMKLDGSVKTFRVTKLFGFLGLKRIEIEEAKAGDLVAVSGMEDINVGETVCPLDAQEALPPLRIDEPTLQMTFLVNNSPFAGREGKHVTARKIEERLRLQLETDVSLRVEPTDSPDAWIVSGRGELHLSILIENMRREGFELQVSKPEVIMKEIDGVMCEPVERVQIDIPEEYTGAIMESLGARKGEMIDMINNGNGQVRLIFLVPARGLIGYRTEFMSLTRGYGILNHSFDSYQPVIQGQIGGRHQGVLISMETGKATAYGIMQVEDRGVIFIEPGTEVYEGMIVGEHSRDNDLVVNVCKMKHVTNVRSSTKEQTVTMKKPRLMTLEEALEYLNDDEYCEVTPQSIRLRKKILDKNEREKIAKKKKLAEQKK</sequence>
<dbReference type="Pfam" id="PF00009">
    <property type="entry name" value="GTP_EFTU"/>
    <property type="match status" value="1"/>
</dbReference>
<dbReference type="eggNOG" id="COG1217">
    <property type="taxonomic scope" value="Bacteria"/>
</dbReference>
<dbReference type="InterPro" id="IPR004161">
    <property type="entry name" value="EFTu-like_2"/>
</dbReference>
<proteinExistence type="inferred from homology"/>
<dbReference type="GO" id="GO:0043022">
    <property type="term" value="F:ribosome binding"/>
    <property type="evidence" value="ECO:0007669"/>
    <property type="project" value="UniProtKB-UniRule"/>
</dbReference>
<dbReference type="GO" id="GO:0005829">
    <property type="term" value="C:cytosol"/>
    <property type="evidence" value="ECO:0007669"/>
    <property type="project" value="TreeGrafter"/>
</dbReference>
<dbReference type="SUPFAM" id="SSF50447">
    <property type="entry name" value="Translation proteins"/>
    <property type="match status" value="1"/>
</dbReference>
<dbReference type="InterPro" id="IPR009000">
    <property type="entry name" value="Transl_B-barrel_sf"/>
</dbReference>
<dbReference type="FunFam" id="3.30.70.240:FF:000002">
    <property type="entry name" value="GTP-binding protein TypA"/>
    <property type="match status" value="1"/>
</dbReference>
<accession>B7GGN3</accession>
<dbReference type="CDD" id="cd16263">
    <property type="entry name" value="BipA_III"/>
    <property type="match status" value="1"/>
</dbReference>
<evidence type="ECO:0000256" key="1">
    <source>
        <dbReference type="ARBA" id="ARBA00022741"/>
    </source>
</evidence>
<dbReference type="HAMAP" id="MF_00849">
    <property type="entry name" value="BipA"/>
    <property type="match status" value="1"/>
</dbReference>
<dbReference type="PRINTS" id="PR00315">
    <property type="entry name" value="ELONGATNFCT"/>
</dbReference>
<dbReference type="Gene3D" id="3.30.70.870">
    <property type="entry name" value="Elongation Factor G (Translational Gtpase), domain 3"/>
    <property type="match status" value="1"/>
</dbReference>
<dbReference type="Gene3D" id="3.30.70.240">
    <property type="match status" value="1"/>
</dbReference>
<feature type="binding site" evidence="4">
    <location>
        <begin position="104"/>
        <end position="107"/>
    </location>
    <ligand>
        <name>GTP</name>
        <dbReference type="ChEBI" id="CHEBI:37565"/>
    </ligand>
</feature>
<evidence type="ECO:0000256" key="2">
    <source>
        <dbReference type="ARBA" id="ARBA00023134"/>
    </source>
</evidence>